<dbReference type="GO" id="GO:0009247">
    <property type="term" value="P:glycolipid biosynthetic process"/>
    <property type="evidence" value="ECO:0007669"/>
    <property type="project" value="UniProtKB-ARBA"/>
</dbReference>
<dbReference type="OrthoDB" id="9801955at2"/>
<keyword evidence="2" id="KW-1003">Cell membrane</keyword>
<feature type="transmembrane region" description="Helical" evidence="7">
    <location>
        <begin position="12"/>
        <end position="39"/>
    </location>
</feature>
<keyword evidence="5 7" id="KW-0472">Membrane</keyword>
<comment type="caution">
    <text evidence="8">The sequence shown here is derived from an EMBL/GenBank/DDBJ whole genome shotgun (WGS) entry which is preliminary data.</text>
</comment>
<evidence type="ECO:0000256" key="7">
    <source>
        <dbReference type="SAM" id="Phobius"/>
    </source>
</evidence>
<keyword evidence="7" id="KW-0812">Transmembrane</keyword>
<dbReference type="RefSeq" id="WP_103052486.1">
    <property type="nucleotide sequence ID" value="NZ_POWF01000007.1"/>
</dbReference>
<dbReference type="EMBL" id="POWF01000007">
    <property type="protein sequence ID" value="PNQ72604.1"/>
    <property type="molecule type" value="Genomic_DNA"/>
</dbReference>
<protein>
    <submittedName>
        <fullName evidence="8">Lipid A biosynthesis acyltransferase</fullName>
    </submittedName>
</protein>
<reference evidence="8 9" key="1">
    <citation type="submission" date="2018-01" db="EMBL/GenBank/DDBJ databases">
        <title>The draft genome of Hanstruepera neustonica JCM19743.</title>
        <authorList>
            <person name="He R.-H."/>
            <person name="Du Z.-J."/>
        </authorList>
    </citation>
    <scope>NUCLEOTIDE SEQUENCE [LARGE SCALE GENOMIC DNA]</scope>
    <source>
        <strain evidence="8 9">JCM19743</strain>
    </source>
</reference>
<comment type="subcellular location">
    <subcellularLocation>
        <location evidence="1">Cell inner membrane</location>
    </subcellularLocation>
</comment>
<keyword evidence="3" id="KW-0997">Cell inner membrane</keyword>
<evidence type="ECO:0000256" key="6">
    <source>
        <dbReference type="ARBA" id="ARBA00023315"/>
    </source>
</evidence>
<dbReference type="GO" id="GO:0005886">
    <property type="term" value="C:plasma membrane"/>
    <property type="evidence" value="ECO:0007669"/>
    <property type="project" value="UniProtKB-SubCell"/>
</dbReference>
<evidence type="ECO:0000313" key="8">
    <source>
        <dbReference type="EMBL" id="PNQ72604.1"/>
    </source>
</evidence>
<dbReference type="CDD" id="cd07984">
    <property type="entry name" value="LPLAT_LABLAT-like"/>
    <property type="match status" value="1"/>
</dbReference>
<dbReference type="PIRSF" id="PIRSF026649">
    <property type="entry name" value="MsbB"/>
    <property type="match status" value="1"/>
</dbReference>
<evidence type="ECO:0000256" key="1">
    <source>
        <dbReference type="ARBA" id="ARBA00004533"/>
    </source>
</evidence>
<name>A0A2K1DX41_9FLAO</name>
<dbReference type="InterPro" id="IPR004960">
    <property type="entry name" value="LipA_acyltrans"/>
</dbReference>
<organism evidence="8 9">
    <name type="scientific">Hanstruepera neustonica</name>
    <dbReference type="NCBI Taxonomy" id="1445657"/>
    <lineage>
        <taxon>Bacteria</taxon>
        <taxon>Pseudomonadati</taxon>
        <taxon>Bacteroidota</taxon>
        <taxon>Flavobacteriia</taxon>
        <taxon>Flavobacteriales</taxon>
        <taxon>Flavobacteriaceae</taxon>
        <taxon>Hanstruepera</taxon>
    </lineage>
</organism>
<sequence length="293" mass="35324">MQFLAYILIYPFLWLISLLPFRLLYLFSDFVYVLLFYIIGYRRKTVKENLKLVFPKKSDHELKTISKKFYHHMCDMFLEMIKTLTISRKQLNKRFIIKNPERLQQLEALNKSIVVMYGHYASYEWSFVVENHISMKGIGIYKTIANKYFDKLARKLRSRYNTELIDTKKAIAKITDYESQNVKSVIAFLSDQSPKNFKKYYWTKFMGIKVPCFTGAEKIAKELDLSVTYLKIEKVKRGYYEAEFITLAENAREYPDYEITDKFTRELEKQIRKAPEYYLWTHKRWKHRGKKPN</sequence>
<evidence type="ECO:0000313" key="9">
    <source>
        <dbReference type="Proteomes" id="UP000236641"/>
    </source>
</evidence>
<dbReference type="PANTHER" id="PTHR30606:SF10">
    <property type="entry name" value="PHOSPHATIDYLINOSITOL MANNOSIDE ACYLTRANSFERASE"/>
    <property type="match status" value="1"/>
</dbReference>
<dbReference type="Proteomes" id="UP000236641">
    <property type="component" value="Unassembled WGS sequence"/>
</dbReference>
<evidence type="ECO:0000256" key="3">
    <source>
        <dbReference type="ARBA" id="ARBA00022519"/>
    </source>
</evidence>
<dbReference type="Pfam" id="PF03279">
    <property type="entry name" value="Lip_A_acyltrans"/>
    <property type="match status" value="1"/>
</dbReference>
<gene>
    <name evidence="8" type="ORF">C1T31_10660</name>
</gene>
<proteinExistence type="predicted"/>
<accession>A0A2K1DX41</accession>
<dbReference type="AlphaFoldDB" id="A0A2K1DX41"/>
<evidence type="ECO:0000256" key="2">
    <source>
        <dbReference type="ARBA" id="ARBA00022475"/>
    </source>
</evidence>
<evidence type="ECO:0000256" key="4">
    <source>
        <dbReference type="ARBA" id="ARBA00022679"/>
    </source>
</evidence>
<keyword evidence="7" id="KW-1133">Transmembrane helix</keyword>
<keyword evidence="9" id="KW-1185">Reference proteome</keyword>
<keyword evidence="4 8" id="KW-0808">Transferase</keyword>
<keyword evidence="6 8" id="KW-0012">Acyltransferase</keyword>
<dbReference type="GO" id="GO:0016746">
    <property type="term" value="F:acyltransferase activity"/>
    <property type="evidence" value="ECO:0007669"/>
    <property type="project" value="UniProtKB-KW"/>
</dbReference>
<dbReference type="PANTHER" id="PTHR30606">
    <property type="entry name" value="LIPID A BIOSYNTHESIS LAUROYL ACYLTRANSFERASE"/>
    <property type="match status" value="1"/>
</dbReference>
<evidence type="ECO:0000256" key="5">
    <source>
        <dbReference type="ARBA" id="ARBA00023136"/>
    </source>
</evidence>